<comment type="caution">
    <text evidence="1">The sequence shown here is derived from an EMBL/GenBank/DDBJ whole genome shotgun (WGS) entry which is preliminary data.</text>
</comment>
<name>A0A413PYT3_9FIRM</name>
<sequence length="62" mass="7517">MDLFFEKERCLIVKMLKEIKKTRKRWINSVNLLKIVIMLNNLKWQDKCQFSSFLISQKAIDV</sequence>
<accession>A0A413PYT3</accession>
<dbReference type="Proteomes" id="UP000286561">
    <property type="component" value="Unassembled WGS sequence"/>
</dbReference>
<protein>
    <submittedName>
        <fullName evidence="1">Uncharacterized protein</fullName>
    </submittedName>
</protein>
<dbReference type="AlphaFoldDB" id="A0A413PYT3"/>
<evidence type="ECO:0000313" key="1">
    <source>
        <dbReference type="EMBL" id="RGZ83688.1"/>
    </source>
</evidence>
<reference evidence="1 2" key="1">
    <citation type="submission" date="2018-08" db="EMBL/GenBank/DDBJ databases">
        <title>A genome reference for cultivated species of the human gut microbiota.</title>
        <authorList>
            <person name="Zou Y."/>
            <person name="Xue W."/>
            <person name="Luo G."/>
        </authorList>
    </citation>
    <scope>NUCLEOTIDE SEQUENCE [LARGE SCALE GENOMIC DNA]</scope>
    <source>
        <strain evidence="1 2">AM48-23BH</strain>
    </source>
</reference>
<dbReference type="EMBL" id="QSEP01000025">
    <property type="protein sequence ID" value="RGZ83688.1"/>
    <property type="molecule type" value="Genomic_DNA"/>
</dbReference>
<gene>
    <name evidence="1" type="ORF">DW972_05850</name>
</gene>
<evidence type="ECO:0000313" key="2">
    <source>
        <dbReference type="Proteomes" id="UP000286561"/>
    </source>
</evidence>
<proteinExistence type="predicted"/>
<organism evidence="1 2">
    <name type="scientific">Anaerobutyricum hallii</name>
    <dbReference type="NCBI Taxonomy" id="39488"/>
    <lineage>
        <taxon>Bacteria</taxon>
        <taxon>Bacillati</taxon>
        <taxon>Bacillota</taxon>
        <taxon>Clostridia</taxon>
        <taxon>Lachnospirales</taxon>
        <taxon>Lachnospiraceae</taxon>
        <taxon>Anaerobutyricum</taxon>
    </lineage>
</organism>